<keyword evidence="2" id="KW-1185">Reference proteome</keyword>
<evidence type="ECO:0000313" key="1">
    <source>
        <dbReference type="EMBL" id="CAH0558585.1"/>
    </source>
</evidence>
<protein>
    <submittedName>
        <fullName evidence="1">Uncharacterized protein</fullName>
    </submittedName>
</protein>
<dbReference type="Proteomes" id="UP001154078">
    <property type="component" value="Chromosome 6"/>
</dbReference>
<name>A0A9P0B7Y2_BRAAE</name>
<reference evidence="1" key="1">
    <citation type="submission" date="2021-12" db="EMBL/GenBank/DDBJ databases">
        <authorList>
            <person name="King R."/>
        </authorList>
    </citation>
    <scope>NUCLEOTIDE SEQUENCE</scope>
</reference>
<gene>
    <name evidence="1" type="ORF">MELIAE_LOCUS8881</name>
</gene>
<dbReference type="AlphaFoldDB" id="A0A9P0B7Y2"/>
<dbReference type="OrthoDB" id="6141723at2759"/>
<proteinExistence type="predicted"/>
<sequence length="168" mass="19443">MTEEEVALFRRREMDSSVVLPKNIVYLFVSNKEVDSFNDARLESYETERAESIAVDVVKGSCTDKVKEDLLRRARELPKQDCMGLMFVLKLQVDAKDIVSININTNDGIVNGAAGFLRKIDYDDQKRPRLPWMEKSRNHWVRCDDISAQADFDNTLKDVYLMFLEKLS</sequence>
<evidence type="ECO:0000313" key="2">
    <source>
        <dbReference type="Proteomes" id="UP001154078"/>
    </source>
</evidence>
<dbReference type="EMBL" id="OV121137">
    <property type="protein sequence ID" value="CAH0558585.1"/>
    <property type="molecule type" value="Genomic_DNA"/>
</dbReference>
<organism evidence="1 2">
    <name type="scientific">Brassicogethes aeneus</name>
    <name type="common">Rape pollen beetle</name>
    <name type="synonym">Meligethes aeneus</name>
    <dbReference type="NCBI Taxonomy" id="1431903"/>
    <lineage>
        <taxon>Eukaryota</taxon>
        <taxon>Metazoa</taxon>
        <taxon>Ecdysozoa</taxon>
        <taxon>Arthropoda</taxon>
        <taxon>Hexapoda</taxon>
        <taxon>Insecta</taxon>
        <taxon>Pterygota</taxon>
        <taxon>Neoptera</taxon>
        <taxon>Endopterygota</taxon>
        <taxon>Coleoptera</taxon>
        <taxon>Polyphaga</taxon>
        <taxon>Cucujiformia</taxon>
        <taxon>Nitidulidae</taxon>
        <taxon>Meligethinae</taxon>
        <taxon>Brassicogethes</taxon>
    </lineage>
</organism>
<accession>A0A9P0B7Y2</accession>